<keyword evidence="6" id="KW-0819">tRNA processing</keyword>
<dbReference type="PANTHER" id="PTHR42907">
    <property type="entry name" value="FMN-LINKED OXIDOREDUCTASES SUPERFAMILY PROTEIN"/>
    <property type="match status" value="1"/>
</dbReference>
<evidence type="ECO:0000313" key="13">
    <source>
        <dbReference type="EMBL" id="SAM03688.1"/>
    </source>
</evidence>
<comment type="catalytic activity">
    <reaction evidence="11">
        <text>a 5,6-dihydrouridine in mRNA + NADP(+) = a uridine in mRNA + NADPH + H(+)</text>
        <dbReference type="Rhea" id="RHEA:69855"/>
        <dbReference type="Rhea" id="RHEA-COMP:14658"/>
        <dbReference type="Rhea" id="RHEA-COMP:17789"/>
        <dbReference type="ChEBI" id="CHEBI:15378"/>
        <dbReference type="ChEBI" id="CHEBI:57783"/>
        <dbReference type="ChEBI" id="CHEBI:58349"/>
        <dbReference type="ChEBI" id="CHEBI:65315"/>
        <dbReference type="ChEBI" id="CHEBI:74443"/>
    </reaction>
    <physiologicalReaction direction="right-to-left" evidence="11">
        <dbReference type="Rhea" id="RHEA:69857"/>
    </physiologicalReaction>
</comment>
<dbReference type="EMBL" id="LT554228">
    <property type="protein sequence ID" value="SAM03688.1"/>
    <property type="molecule type" value="Genomic_DNA"/>
</dbReference>
<dbReference type="OrthoDB" id="10262250at2759"/>
<keyword evidence="3" id="KW-0285">Flavoprotein</keyword>
<evidence type="ECO:0000256" key="4">
    <source>
        <dbReference type="ARBA" id="ARBA00022643"/>
    </source>
</evidence>
<dbReference type="InterPro" id="IPR035587">
    <property type="entry name" value="DUS-like_FMN-bd"/>
</dbReference>
<evidence type="ECO:0000256" key="9">
    <source>
        <dbReference type="ARBA" id="ARBA00023002"/>
    </source>
</evidence>
<organism evidence="13">
    <name type="scientific">Absidia glauca</name>
    <name type="common">Pin mould</name>
    <dbReference type="NCBI Taxonomy" id="4829"/>
    <lineage>
        <taxon>Eukaryota</taxon>
        <taxon>Fungi</taxon>
        <taxon>Fungi incertae sedis</taxon>
        <taxon>Mucoromycota</taxon>
        <taxon>Mucoromycotina</taxon>
        <taxon>Mucoromycetes</taxon>
        <taxon>Mucorales</taxon>
        <taxon>Cunninghamellaceae</taxon>
        <taxon>Absidia</taxon>
    </lineage>
</organism>
<dbReference type="STRING" id="4829.A0A168Q6I4"/>
<evidence type="ECO:0000256" key="2">
    <source>
        <dbReference type="ARBA" id="ARBA00022555"/>
    </source>
</evidence>
<keyword evidence="2" id="KW-0820">tRNA-binding</keyword>
<dbReference type="Proteomes" id="UP000078561">
    <property type="component" value="Unassembled WGS sequence"/>
</dbReference>
<reference evidence="13" key="1">
    <citation type="submission" date="2016-04" db="EMBL/GenBank/DDBJ databases">
        <authorList>
            <person name="Evans L.H."/>
            <person name="Alamgir A."/>
            <person name="Owens N."/>
            <person name="Weber N.D."/>
            <person name="Virtaneva K."/>
            <person name="Barbian K."/>
            <person name="Babar A."/>
            <person name="Rosenke K."/>
        </authorList>
    </citation>
    <scope>NUCLEOTIDE SEQUENCE [LARGE SCALE GENOMIC DNA]</scope>
    <source>
        <strain evidence="13">CBS 101.48</strain>
    </source>
</reference>
<dbReference type="GO" id="GO:0000049">
    <property type="term" value="F:tRNA binding"/>
    <property type="evidence" value="ECO:0007669"/>
    <property type="project" value="UniProtKB-KW"/>
</dbReference>
<evidence type="ECO:0000256" key="7">
    <source>
        <dbReference type="ARBA" id="ARBA00022857"/>
    </source>
</evidence>
<dbReference type="OMA" id="NNMIGAC"/>
<protein>
    <recommendedName>
        <fullName evidence="12">DUS-like FMN-binding domain-containing protein</fullName>
    </recommendedName>
</protein>
<keyword evidence="8" id="KW-0694">RNA-binding</keyword>
<evidence type="ECO:0000313" key="14">
    <source>
        <dbReference type="Proteomes" id="UP000078561"/>
    </source>
</evidence>
<keyword evidence="9" id="KW-0560">Oxidoreductase</keyword>
<keyword evidence="4" id="KW-0288">FMN</keyword>
<dbReference type="GO" id="GO:0006397">
    <property type="term" value="P:mRNA processing"/>
    <property type="evidence" value="ECO:0007669"/>
    <property type="project" value="UniProtKB-KW"/>
</dbReference>
<comment type="catalytic activity">
    <reaction evidence="10">
        <text>a 5,6-dihydrouridine in mRNA + NAD(+) = a uridine in mRNA + NADH + H(+)</text>
        <dbReference type="Rhea" id="RHEA:69851"/>
        <dbReference type="Rhea" id="RHEA-COMP:14658"/>
        <dbReference type="Rhea" id="RHEA-COMP:17789"/>
        <dbReference type="ChEBI" id="CHEBI:15378"/>
        <dbReference type="ChEBI" id="CHEBI:57540"/>
        <dbReference type="ChEBI" id="CHEBI:57945"/>
        <dbReference type="ChEBI" id="CHEBI:65315"/>
        <dbReference type="ChEBI" id="CHEBI:74443"/>
    </reaction>
    <physiologicalReaction direction="right-to-left" evidence="10">
        <dbReference type="Rhea" id="RHEA:69853"/>
    </physiologicalReaction>
</comment>
<dbReference type="NCBIfam" id="NF008774">
    <property type="entry name" value="PRK11815.1"/>
    <property type="match status" value="1"/>
</dbReference>
<name>A0A168Q6I4_ABSGL</name>
<evidence type="ECO:0000256" key="8">
    <source>
        <dbReference type="ARBA" id="ARBA00022884"/>
    </source>
</evidence>
<evidence type="ECO:0000259" key="12">
    <source>
        <dbReference type="Pfam" id="PF01207"/>
    </source>
</evidence>
<dbReference type="Pfam" id="PF01207">
    <property type="entry name" value="Dus"/>
    <property type="match status" value="1"/>
</dbReference>
<dbReference type="CDD" id="cd02801">
    <property type="entry name" value="DUS_like_FMN"/>
    <property type="match status" value="1"/>
</dbReference>
<dbReference type="Gene3D" id="3.20.20.70">
    <property type="entry name" value="Aldolase class I"/>
    <property type="match status" value="1"/>
</dbReference>
<keyword evidence="5" id="KW-0507">mRNA processing</keyword>
<proteinExistence type="predicted"/>
<feature type="domain" description="DUS-like FMN-binding" evidence="12">
    <location>
        <begin position="13"/>
        <end position="237"/>
    </location>
</feature>
<sequence length="331" mass="37094">MSTQSRLGNPISVAPMVDITTPNFLELLHIISGQRHVYYTEMHHARAIYQHQAYLDRFVGTPRSNVVVQLGGSEPILLADAAKILQDYGYAEININVGCPSPNVQQGKFGAVLMKTPHVVADILNEMEKKSITIPVTVKCRIGVDHLDSFDFLHQFVETLMQCERPPPHLIVHARKCILKGLSPKQNRTVPPLKHQTVYDLANLYPLLPISINGGFTTTESIKTALDQVDGCMIGRKDIFHVPENEIKSPLNVINEYLDYGDKLMSLKLDSDILYGLPPITVLTRPLMMLFTGKPGRLFRRELFSQLQQTPRSSQNLRHIVTQSLANAGIQ</sequence>
<accession>A0A168Q6I4</accession>
<comment type="cofactor">
    <cofactor evidence="1">
        <name>FMN</name>
        <dbReference type="ChEBI" id="CHEBI:58210"/>
    </cofactor>
</comment>
<dbReference type="PROSITE" id="PS01136">
    <property type="entry name" value="UPF0034"/>
    <property type="match status" value="1"/>
</dbReference>
<dbReference type="AlphaFoldDB" id="A0A168Q6I4"/>
<keyword evidence="14" id="KW-1185">Reference proteome</keyword>
<evidence type="ECO:0000256" key="1">
    <source>
        <dbReference type="ARBA" id="ARBA00001917"/>
    </source>
</evidence>
<evidence type="ECO:0000256" key="3">
    <source>
        <dbReference type="ARBA" id="ARBA00022630"/>
    </source>
</evidence>
<keyword evidence="7" id="KW-0521">NADP</keyword>
<dbReference type="InParanoid" id="A0A168Q6I4"/>
<dbReference type="InterPro" id="IPR018517">
    <property type="entry name" value="tRNA_hU_synthase_CS"/>
</dbReference>
<dbReference type="PANTHER" id="PTHR42907:SF1">
    <property type="entry name" value="FMN-LINKED OXIDOREDUCTASES SUPERFAMILY PROTEIN"/>
    <property type="match status" value="1"/>
</dbReference>
<dbReference type="InterPro" id="IPR004653">
    <property type="entry name" value="DusA"/>
</dbReference>
<dbReference type="SUPFAM" id="SSF51395">
    <property type="entry name" value="FMN-linked oxidoreductases"/>
    <property type="match status" value="1"/>
</dbReference>
<dbReference type="InterPro" id="IPR013785">
    <property type="entry name" value="Aldolase_TIM"/>
</dbReference>
<dbReference type="GO" id="GO:0050660">
    <property type="term" value="F:flavin adenine dinucleotide binding"/>
    <property type="evidence" value="ECO:0007669"/>
    <property type="project" value="InterPro"/>
</dbReference>
<evidence type="ECO:0000256" key="10">
    <source>
        <dbReference type="ARBA" id="ARBA00048342"/>
    </source>
</evidence>
<evidence type="ECO:0000256" key="6">
    <source>
        <dbReference type="ARBA" id="ARBA00022694"/>
    </source>
</evidence>
<gene>
    <name evidence="13" type="primary">ABSGL_09531.1 scaffold 11342</name>
</gene>
<dbReference type="GO" id="GO:0017150">
    <property type="term" value="F:tRNA dihydrouridine synthase activity"/>
    <property type="evidence" value="ECO:0007669"/>
    <property type="project" value="InterPro"/>
</dbReference>
<evidence type="ECO:0000256" key="11">
    <source>
        <dbReference type="ARBA" id="ARBA00049447"/>
    </source>
</evidence>
<evidence type="ECO:0000256" key="5">
    <source>
        <dbReference type="ARBA" id="ARBA00022664"/>
    </source>
</evidence>